<dbReference type="RefSeq" id="WP_165132761.1">
    <property type="nucleotide sequence ID" value="NZ_CP049253.1"/>
</dbReference>
<keyword evidence="7" id="KW-1185">Reference proteome</keyword>
<keyword evidence="1" id="KW-0805">Transcription regulation</keyword>
<keyword evidence="2 4" id="KW-0238">DNA-binding</keyword>
<sequence length="186" mass="19764">MTKPRGRPKAITREMLAEAACELFLESGYDETSVTEIARRAGVARSSFFNYASTKAELLWGGLDERIDRVRDAVDSGMNVEEAIGHLADGFAPDALALAFANGAAMRIEQHLEVESAVRMSRIATIAARSLEAAGLRPMEAAVFGGAYGAAVIAALRSWALSGAGTELLDAHVRRALKAVSEVGRS</sequence>
<dbReference type="PANTHER" id="PTHR30055:SF234">
    <property type="entry name" value="HTH-TYPE TRANSCRIPTIONAL REGULATOR BETI"/>
    <property type="match status" value="1"/>
</dbReference>
<feature type="DNA-binding region" description="H-T-H motif" evidence="4">
    <location>
        <begin position="33"/>
        <end position="52"/>
    </location>
</feature>
<evidence type="ECO:0000313" key="6">
    <source>
        <dbReference type="EMBL" id="MBP2435450.1"/>
    </source>
</evidence>
<dbReference type="PRINTS" id="PR00455">
    <property type="entry name" value="HTHTETR"/>
</dbReference>
<dbReference type="PANTHER" id="PTHR30055">
    <property type="entry name" value="HTH-TYPE TRANSCRIPTIONAL REGULATOR RUTR"/>
    <property type="match status" value="1"/>
</dbReference>
<evidence type="ECO:0000256" key="3">
    <source>
        <dbReference type="ARBA" id="ARBA00023163"/>
    </source>
</evidence>
<name>A0ABS4ZEM7_9MICO</name>
<organism evidence="6 7">
    <name type="scientific">Microbacterium amylolyticum</name>
    <dbReference type="NCBI Taxonomy" id="936337"/>
    <lineage>
        <taxon>Bacteria</taxon>
        <taxon>Bacillati</taxon>
        <taxon>Actinomycetota</taxon>
        <taxon>Actinomycetes</taxon>
        <taxon>Micrococcales</taxon>
        <taxon>Microbacteriaceae</taxon>
        <taxon>Microbacterium</taxon>
    </lineage>
</organism>
<evidence type="ECO:0000256" key="1">
    <source>
        <dbReference type="ARBA" id="ARBA00023015"/>
    </source>
</evidence>
<dbReference type="EMBL" id="JAGIOL010000001">
    <property type="protein sequence ID" value="MBP2435450.1"/>
    <property type="molecule type" value="Genomic_DNA"/>
</dbReference>
<evidence type="ECO:0000256" key="4">
    <source>
        <dbReference type="PROSITE-ProRule" id="PRU00335"/>
    </source>
</evidence>
<dbReference type="Pfam" id="PF00440">
    <property type="entry name" value="TetR_N"/>
    <property type="match status" value="1"/>
</dbReference>
<accession>A0ABS4ZEM7</accession>
<dbReference type="InterPro" id="IPR001647">
    <property type="entry name" value="HTH_TetR"/>
</dbReference>
<dbReference type="InterPro" id="IPR009057">
    <property type="entry name" value="Homeodomain-like_sf"/>
</dbReference>
<reference evidence="6 7" key="1">
    <citation type="submission" date="2021-03" db="EMBL/GenBank/DDBJ databases">
        <title>Sequencing the genomes of 1000 actinobacteria strains.</title>
        <authorList>
            <person name="Klenk H.-P."/>
        </authorList>
    </citation>
    <scope>NUCLEOTIDE SEQUENCE [LARGE SCALE GENOMIC DNA]</scope>
    <source>
        <strain evidence="6 7">DSM 24221</strain>
    </source>
</reference>
<dbReference type="InterPro" id="IPR050109">
    <property type="entry name" value="HTH-type_TetR-like_transc_reg"/>
</dbReference>
<gene>
    <name evidence="6" type="ORF">JOF34_000036</name>
</gene>
<dbReference type="PROSITE" id="PS50977">
    <property type="entry name" value="HTH_TETR_2"/>
    <property type="match status" value="1"/>
</dbReference>
<feature type="domain" description="HTH tetR-type" evidence="5">
    <location>
        <begin position="10"/>
        <end position="70"/>
    </location>
</feature>
<dbReference type="Proteomes" id="UP001519362">
    <property type="component" value="Unassembled WGS sequence"/>
</dbReference>
<dbReference type="SUPFAM" id="SSF46689">
    <property type="entry name" value="Homeodomain-like"/>
    <property type="match status" value="1"/>
</dbReference>
<comment type="caution">
    <text evidence="6">The sequence shown here is derived from an EMBL/GenBank/DDBJ whole genome shotgun (WGS) entry which is preliminary data.</text>
</comment>
<keyword evidence="3" id="KW-0804">Transcription</keyword>
<dbReference type="Gene3D" id="1.10.357.10">
    <property type="entry name" value="Tetracycline Repressor, domain 2"/>
    <property type="match status" value="1"/>
</dbReference>
<protein>
    <submittedName>
        <fullName evidence="6">AcrR family transcriptional regulator</fullName>
    </submittedName>
</protein>
<evidence type="ECO:0000256" key="2">
    <source>
        <dbReference type="ARBA" id="ARBA00023125"/>
    </source>
</evidence>
<evidence type="ECO:0000259" key="5">
    <source>
        <dbReference type="PROSITE" id="PS50977"/>
    </source>
</evidence>
<evidence type="ECO:0000313" key="7">
    <source>
        <dbReference type="Proteomes" id="UP001519362"/>
    </source>
</evidence>
<proteinExistence type="predicted"/>